<evidence type="ECO:0000313" key="8">
    <source>
        <dbReference type="EMBL" id="KAJ8907761.1"/>
    </source>
</evidence>
<gene>
    <name evidence="8" type="ORF">NDN08_007866</name>
</gene>
<dbReference type="Gene3D" id="3.40.1390.20">
    <property type="entry name" value="HprK N-terminal domain-like"/>
    <property type="match status" value="1"/>
</dbReference>
<dbReference type="EC" id="2.3.1.8" evidence="2"/>
<dbReference type="NCBIfam" id="TIGR00651">
    <property type="entry name" value="pta"/>
    <property type="match status" value="1"/>
</dbReference>
<dbReference type="InterPro" id="IPR042112">
    <property type="entry name" value="P_AcTrfase_dom2"/>
</dbReference>
<comment type="pathway">
    <text evidence="1">Metabolic intermediate biosynthesis; acetyl-CoA biosynthesis; acetyl-CoA from acetate: step 2/2.</text>
</comment>
<dbReference type="AlphaFoldDB" id="A0AAV8UYS3"/>
<dbReference type="NCBIfam" id="NF004167">
    <property type="entry name" value="PRK05632.1"/>
    <property type="match status" value="1"/>
</dbReference>
<dbReference type="EMBL" id="JAMWBK010000002">
    <property type="protein sequence ID" value="KAJ8907761.1"/>
    <property type="molecule type" value="Genomic_DNA"/>
</dbReference>
<proteinExistence type="predicted"/>
<dbReference type="InterPro" id="IPR004614">
    <property type="entry name" value="P_AcTrfase"/>
</dbReference>
<dbReference type="Gene3D" id="3.40.50.10950">
    <property type="match status" value="1"/>
</dbReference>
<dbReference type="InterPro" id="IPR042113">
    <property type="entry name" value="P_AcTrfase_dom1"/>
</dbReference>
<organism evidence="8 9">
    <name type="scientific">Rhodosorus marinus</name>
    <dbReference type="NCBI Taxonomy" id="101924"/>
    <lineage>
        <taxon>Eukaryota</taxon>
        <taxon>Rhodophyta</taxon>
        <taxon>Stylonematophyceae</taxon>
        <taxon>Stylonematales</taxon>
        <taxon>Stylonemataceae</taxon>
        <taxon>Rhodosorus</taxon>
    </lineage>
</organism>
<keyword evidence="5" id="KW-0012">Acyltransferase</keyword>
<evidence type="ECO:0000256" key="4">
    <source>
        <dbReference type="ARBA" id="ARBA00022679"/>
    </source>
</evidence>
<dbReference type="GO" id="GO:0008959">
    <property type="term" value="F:phosphate acetyltransferase activity"/>
    <property type="evidence" value="ECO:0007669"/>
    <property type="project" value="UniProtKB-EC"/>
</dbReference>
<accession>A0AAV8UYS3</accession>
<dbReference type="SUPFAM" id="SSF53659">
    <property type="entry name" value="Isocitrate/Isopropylmalate dehydrogenase-like"/>
    <property type="match status" value="1"/>
</dbReference>
<dbReference type="Gene3D" id="3.40.50.10750">
    <property type="entry name" value="Isocitrate/Isopropylmalate dehydrogenase-like"/>
    <property type="match status" value="1"/>
</dbReference>
<name>A0AAV8UYS3_9RHOD</name>
<evidence type="ECO:0000259" key="7">
    <source>
        <dbReference type="Pfam" id="PF01515"/>
    </source>
</evidence>
<dbReference type="Proteomes" id="UP001157974">
    <property type="component" value="Unassembled WGS sequence"/>
</dbReference>
<evidence type="ECO:0000256" key="2">
    <source>
        <dbReference type="ARBA" id="ARBA00012707"/>
    </source>
</evidence>
<dbReference type="PANTHER" id="PTHR43356:SF3">
    <property type="entry name" value="PHOSPHATE ACETYLTRANSFERASE"/>
    <property type="match status" value="1"/>
</dbReference>
<comment type="caution">
    <text evidence="8">The sequence shown here is derived from an EMBL/GenBank/DDBJ whole genome shotgun (WGS) entry which is preliminary data.</text>
</comment>
<evidence type="ECO:0000256" key="1">
    <source>
        <dbReference type="ARBA" id="ARBA00004989"/>
    </source>
</evidence>
<dbReference type="InterPro" id="IPR002505">
    <property type="entry name" value="PTA_PTB"/>
</dbReference>
<evidence type="ECO:0000256" key="6">
    <source>
        <dbReference type="ARBA" id="ARBA00031108"/>
    </source>
</evidence>
<keyword evidence="4" id="KW-0808">Transferase</keyword>
<evidence type="ECO:0000256" key="3">
    <source>
        <dbReference type="ARBA" id="ARBA00021528"/>
    </source>
</evidence>
<dbReference type="InterPro" id="IPR050500">
    <property type="entry name" value="Phos_Acetyltrans/Butyryltrans"/>
</dbReference>
<keyword evidence="9" id="KW-1185">Reference proteome</keyword>
<dbReference type="InterPro" id="IPR028979">
    <property type="entry name" value="Ser_kin/Pase_Hpr-like_N_sf"/>
</dbReference>
<reference evidence="8 9" key="1">
    <citation type="journal article" date="2023" name="Nat. Commun.">
        <title>Origin of minicircular mitochondrial genomes in red algae.</title>
        <authorList>
            <person name="Lee Y."/>
            <person name="Cho C.H."/>
            <person name="Lee Y.M."/>
            <person name="Park S.I."/>
            <person name="Yang J.H."/>
            <person name="West J.A."/>
            <person name="Bhattacharya D."/>
            <person name="Yoon H.S."/>
        </authorList>
    </citation>
    <scope>NUCLEOTIDE SEQUENCE [LARGE SCALE GENOMIC DNA]</scope>
    <source>
        <strain evidence="8 9">CCMP1338</strain>
        <tissue evidence="8">Whole cell</tissue>
    </source>
</reference>
<sequence>MKLNRLISRFISCRRIGTLQRNDPDSVIVLPTHKRVPDELGVLAGTVSLALNRHGAKSVGFFRAADGGGFDSVAIIKDKYEGVKSRNGISGQSLIKGLSGSTDHLVESIADEYERFRKENEGLDFVVLEGFWLPGHSDGFMHEVNSKLATRLGCNALANVDCQGDSKASVASHAEELVRELRRRLVRVTGVILVGGSGRGLRKFMESRPFPFAGLIPRDKLLSSPTFSDLRDQLDAEVLCGTDRSLEGTVNSKKVSIATGFDVRDVTFERLELHKTSLIRFIHKKGGLVSIEELEARFGLDEDVLKALDVDKDGMIREEDIVDYSSATLIVTSFDRTDIVLSVFLSELSVQDSGSYSGVIVCSYQGGSGLKEIVNNAAEAYKLRLGSEHRPLPPVLGVKTALHGTVKNLRRVTPQLSKQSERKIDRTIENFRKFVDPDVILQSISEPKSQVVTPAMFQHQFLQRAAKKQRRIVLPEGTEPRILLAAQELLRKQVADIVLLGNEQEILSVTGANDIELNGAEIIDPDSSSLTQKYVEEFVRLRKKKGANVDMAKDALQDMNYFGTMMVQCGDADGMVSGSVNTTAATVRPALQLIKTKENISIVSSVFFMCLPDKVLVYGDCAINPKPTSSELAQIAVTSAHTGAQFGITPTVAVLSFSSGDRAKSPEVRLVSEAVKLARKLDPKLKIYGPIQYDAAVDENIAKGKGLGMEGPANILIFPDLNTGNIGYKAVQQSTGALAVGPVLQGLRKPINDLSRGARVADIVNTVAITACMVE</sequence>
<evidence type="ECO:0000313" key="9">
    <source>
        <dbReference type="Proteomes" id="UP001157974"/>
    </source>
</evidence>
<feature type="domain" description="Phosphate acetyl/butaryl transferase" evidence="7">
    <location>
        <begin position="457"/>
        <end position="771"/>
    </location>
</feature>
<dbReference type="PANTHER" id="PTHR43356">
    <property type="entry name" value="PHOSPHATE ACETYLTRANSFERASE"/>
    <property type="match status" value="1"/>
</dbReference>
<protein>
    <recommendedName>
        <fullName evidence="3">Phosphate acetyltransferase</fullName>
        <ecNumber evidence="2">2.3.1.8</ecNumber>
    </recommendedName>
    <alternativeName>
        <fullName evidence="6">Phosphotransacetylase</fullName>
    </alternativeName>
</protein>
<evidence type="ECO:0000256" key="5">
    <source>
        <dbReference type="ARBA" id="ARBA00023315"/>
    </source>
</evidence>
<dbReference type="Pfam" id="PF01515">
    <property type="entry name" value="PTA_PTB"/>
    <property type="match status" value="1"/>
</dbReference>
<dbReference type="NCBIfam" id="NF007233">
    <property type="entry name" value="PRK09653.1"/>
    <property type="match status" value="1"/>
</dbReference>